<dbReference type="Proteomes" id="UP000053058">
    <property type="component" value="Unassembled WGS sequence"/>
</dbReference>
<accession>A0A0V8CJX0</accession>
<comment type="caution">
    <text evidence="1">The sequence shown here is derived from an EMBL/GenBank/DDBJ whole genome shotgun (WGS) entry which is preliminary data.</text>
</comment>
<dbReference type="InterPro" id="IPR015046">
    <property type="entry name" value="LciA_Immunity-like"/>
</dbReference>
<protein>
    <recommendedName>
        <fullName evidence="3">Bacteriocin immunity protein</fullName>
    </recommendedName>
</protein>
<sequence>MFKKGKENKEKILERIDELLKNKSELKSPEKEILLDYRERIEKSKNFDFELVHFRNALLPLVISSQLSQEVLSFYKELRAERKVAWGEGSSLLTGISQFPQKRK</sequence>
<dbReference type="AlphaFoldDB" id="A0A0V8CJX0"/>
<evidence type="ECO:0000313" key="1">
    <source>
        <dbReference type="EMBL" id="KSU01563.1"/>
    </source>
</evidence>
<dbReference type="Pfam" id="PF08951">
    <property type="entry name" value="EntA_Immun"/>
    <property type="match status" value="1"/>
</dbReference>
<dbReference type="CDD" id="cd21059">
    <property type="entry name" value="LciA-like"/>
    <property type="match status" value="1"/>
</dbReference>
<gene>
    <name evidence="1" type="ORF">KF282_2549</name>
</gene>
<name>A0A0V8CJX0_LACLL</name>
<dbReference type="EMBL" id="LKLN01000089">
    <property type="protein sequence ID" value="KSU01563.1"/>
    <property type="molecule type" value="Genomic_DNA"/>
</dbReference>
<organism evidence="1 2">
    <name type="scientific">Lactococcus lactis subsp. lactis</name>
    <name type="common">Streptococcus lactis</name>
    <dbReference type="NCBI Taxonomy" id="1360"/>
    <lineage>
        <taxon>Bacteria</taxon>
        <taxon>Bacillati</taxon>
        <taxon>Bacillota</taxon>
        <taxon>Bacilli</taxon>
        <taxon>Lactobacillales</taxon>
        <taxon>Streptococcaceae</taxon>
        <taxon>Lactococcus</taxon>
    </lineage>
</organism>
<reference evidence="2" key="1">
    <citation type="submission" date="2015-10" db="EMBL/GenBank/DDBJ databases">
        <title>Draft Genome Sequences of 11 Lactococcus lactis subspecies cremoris strains.</title>
        <authorList>
            <person name="Wels M."/>
            <person name="Backus L."/>
            <person name="Boekhorst J."/>
            <person name="Dijkstra A."/>
            <person name="Beerthuizen M."/>
            <person name="Kelly W."/>
            <person name="Siezen R."/>
            <person name="Bachmann H."/>
            <person name="Van Hijum S."/>
        </authorList>
    </citation>
    <scope>NUCLEOTIDE SEQUENCE [LARGE SCALE GENOMIC DNA]</scope>
    <source>
        <strain evidence="2">KF282</strain>
    </source>
</reference>
<dbReference type="PATRIC" id="fig|1360.105.peg.892"/>
<proteinExistence type="predicted"/>
<evidence type="ECO:0000313" key="2">
    <source>
        <dbReference type="Proteomes" id="UP000053058"/>
    </source>
</evidence>
<dbReference type="RefSeq" id="WP_058220236.1">
    <property type="nucleotide sequence ID" value="NZ_LKLN01000089.1"/>
</dbReference>
<dbReference type="GO" id="GO:0030153">
    <property type="term" value="P:bacteriocin immunity"/>
    <property type="evidence" value="ECO:0007669"/>
    <property type="project" value="InterPro"/>
</dbReference>
<evidence type="ECO:0008006" key="3">
    <source>
        <dbReference type="Google" id="ProtNLM"/>
    </source>
</evidence>